<evidence type="ECO:0000256" key="4">
    <source>
        <dbReference type="RuleBase" id="RU004106"/>
    </source>
</evidence>
<evidence type="ECO:0000256" key="1">
    <source>
        <dbReference type="ARBA" id="ARBA00001933"/>
    </source>
</evidence>
<evidence type="ECO:0000313" key="6">
    <source>
        <dbReference type="EMBL" id="MFD2533463.1"/>
    </source>
</evidence>
<protein>
    <submittedName>
        <fullName evidence="6">Aminotransferase class IV</fullName>
    </submittedName>
</protein>
<keyword evidence="6" id="KW-0808">Transferase</keyword>
<dbReference type="InterPro" id="IPR018300">
    <property type="entry name" value="Aminotrans_IV_CS"/>
</dbReference>
<evidence type="ECO:0000256" key="3">
    <source>
        <dbReference type="ARBA" id="ARBA00022898"/>
    </source>
</evidence>
<gene>
    <name evidence="6" type="ORF">ACFSVN_13495</name>
</gene>
<comment type="cofactor">
    <cofactor evidence="1 5">
        <name>pyridoxal 5'-phosphate</name>
        <dbReference type="ChEBI" id="CHEBI:597326"/>
    </cofactor>
</comment>
<proteinExistence type="inferred from homology"/>
<dbReference type="PROSITE" id="PS00770">
    <property type="entry name" value="AA_TRANSFER_CLASS_4"/>
    <property type="match status" value="1"/>
</dbReference>
<accession>A0ABW5JL24</accession>
<dbReference type="SUPFAM" id="SSF56752">
    <property type="entry name" value="D-aminoacid aminotransferase-like PLP-dependent enzymes"/>
    <property type="match status" value="1"/>
</dbReference>
<dbReference type="InterPro" id="IPR043132">
    <property type="entry name" value="BCAT-like_C"/>
</dbReference>
<reference evidence="7" key="1">
    <citation type="journal article" date="2019" name="Int. J. Syst. Evol. Microbiol.">
        <title>The Global Catalogue of Microorganisms (GCM) 10K type strain sequencing project: providing services to taxonomists for standard genome sequencing and annotation.</title>
        <authorList>
            <consortium name="The Broad Institute Genomics Platform"/>
            <consortium name="The Broad Institute Genome Sequencing Center for Infectious Disease"/>
            <person name="Wu L."/>
            <person name="Ma J."/>
        </authorList>
    </citation>
    <scope>NUCLEOTIDE SEQUENCE [LARGE SCALE GENOMIC DNA]</scope>
    <source>
        <strain evidence="7">KCTC 52042</strain>
    </source>
</reference>
<keyword evidence="6" id="KW-0032">Aminotransferase</keyword>
<dbReference type="PANTHER" id="PTHR42743">
    <property type="entry name" value="AMINO-ACID AMINOTRANSFERASE"/>
    <property type="match status" value="1"/>
</dbReference>
<dbReference type="InterPro" id="IPR043131">
    <property type="entry name" value="BCAT-like_N"/>
</dbReference>
<dbReference type="Gene3D" id="3.30.470.10">
    <property type="match status" value="1"/>
</dbReference>
<dbReference type="InterPro" id="IPR036038">
    <property type="entry name" value="Aminotransferase-like"/>
</dbReference>
<sequence>MTDPVHIILNGELVEEQEARVSPLNRGMMYGDGCFETIRYYAGSFLRWNRHFQRLQDGLGYIGIDPAFTAEELLEQVLSLLEANRLAETEAMIRIQCWREGGRGYITDSRRMGWMIQAGKPVSNASPLKLTVAKTRCIPSAALRRKYKLSNGLNYIKAAQETSQRQCDDSLMLTIEDMISETTSANIFWVKDEVIYTPSVKCDLLPGVTREVMIEVIEDLGIKLEEGEFGLDEINKAEAVFCTNSLIEIKEVGTLDNHIFETDHPMVMKLKTGFEQYKEQEWST</sequence>
<keyword evidence="3 5" id="KW-0663">Pyridoxal phosphate</keyword>
<dbReference type="EMBL" id="JBHULI010000025">
    <property type="protein sequence ID" value="MFD2533463.1"/>
    <property type="molecule type" value="Genomic_DNA"/>
</dbReference>
<evidence type="ECO:0000313" key="7">
    <source>
        <dbReference type="Proteomes" id="UP001597460"/>
    </source>
</evidence>
<evidence type="ECO:0000256" key="5">
    <source>
        <dbReference type="RuleBase" id="RU004516"/>
    </source>
</evidence>
<dbReference type="InterPro" id="IPR050571">
    <property type="entry name" value="Class-IV_PLP-Dep_Aminotrnsfr"/>
</dbReference>
<comment type="caution">
    <text evidence="6">The sequence shown here is derived from an EMBL/GenBank/DDBJ whole genome shotgun (WGS) entry which is preliminary data.</text>
</comment>
<dbReference type="Gene3D" id="3.20.10.10">
    <property type="entry name" value="D-amino Acid Aminotransferase, subunit A, domain 2"/>
    <property type="match status" value="1"/>
</dbReference>
<dbReference type="Proteomes" id="UP001597460">
    <property type="component" value="Unassembled WGS sequence"/>
</dbReference>
<dbReference type="PANTHER" id="PTHR42743:SF2">
    <property type="entry name" value="AMINODEOXYCHORISMATE LYASE"/>
    <property type="match status" value="1"/>
</dbReference>
<comment type="similarity">
    <text evidence="2 4">Belongs to the class-IV pyridoxal-phosphate-dependent aminotransferase family.</text>
</comment>
<evidence type="ECO:0000256" key="2">
    <source>
        <dbReference type="ARBA" id="ARBA00009320"/>
    </source>
</evidence>
<dbReference type="RefSeq" id="WP_390303807.1">
    <property type="nucleotide sequence ID" value="NZ_JBHULI010000025.1"/>
</dbReference>
<keyword evidence="7" id="KW-1185">Reference proteome</keyword>
<name>A0ABW5JL24_9BACT</name>
<dbReference type="GO" id="GO:0008483">
    <property type="term" value="F:transaminase activity"/>
    <property type="evidence" value="ECO:0007669"/>
    <property type="project" value="UniProtKB-KW"/>
</dbReference>
<dbReference type="InterPro" id="IPR001544">
    <property type="entry name" value="Aminotrans_IV"/>
</dbReference>
<organism evidence="6 7">
    <name type="scientific">Gracilimonas halophila</name>
    <dbReference type="NCBI Taxonomy" id="1834464"/>
    <lineage>
        <taxon>Bacteria</taxon>
        <taxon>Pseudomonadati</taxon>
        <taxon>Balneolota</taxon>
        <taxon>Balneolia</taxon>
        <taxon>Balneolales</taxon>
        <taxon>Balneolaceae</taxon>
        <taxon>Gracilimonas</taxon>
    </lineage>
</organism>
<dbReference type="CDD" id="cd00449">
    <property type="entry name" value="PLPDE_IV"/>
    <property type="match status" value="1"/>
</dbReference>
<dbReference type="Pfam" id="PF01063">
    <property type="entry name" value="Aminotran_4"/>
    <property type="match status" value="1"/>
</dbReference>